<dbReference type="HOGENOM" id="CLU_056467_0_0_1"/>
<dbReference type="EMBL" id="GL377602">
    <property type="protein sequence ID" value="EFJ20596.1"/>
    <property type="molecule type" value="Genomic_DNA"/>
</dbReference>
<dbReference type="GO" id="GO:0006744">
    <property type="term" value="P:ubiquinone biosynthetic process"/>
    <property type="evidence" value="ECO:0000318"/>
    <property type="project" value="GO_Central"/>
</dbReference>
<dbReference type="PANTHER" id="PTHR12126">
    <property type="entry name" value="NADH-UBIQUINONE OXIDOREDUCTASE 39 KDA SUBUNIT-RELATED"/>
    <property type="match status" value="1"/>
</dbReference>
<accession>D8S5H8</accession>
<dbReference type="GO" id="GO:0044877">
    <property type="term" value="F:protein-containing complex binding"/>
    <property type="evidence" value="ECO:0000318"/>
    <property type="project" value="GO_Central"/>
</dbReference>
<dbReference type="eggNOG" id="KOG4288">
    <property type="taxonomic scope" value="Eukaryota"/>
</dbReference>
<keyword evidence="3" id="KW-1185">Reference proteome</keyword>
<dbReference type="STRING" id="88036.D8S5H8"/>
<dbReference type="GO" id="GO:0005739">
    <property type="term" value="C:mitochondrion"/>
    <property type="evidence" value="ECO:0000318"/>
    <property type="project" value="GO_Central"/>
</dbReference>
<dbReference type="InterPro" id="IPR051207">
    <property type="entry name" value="ComplexI_NDUFA9_subunit"/>
</dbReference>
<gene>
    <name evidence="2" type="ORF">SELMODRAFT_152670</name>
</gene>
<reference evidence="2 3" key="1">
    <citation type="journal article" date="2011" name="Science">
        <title>The Selaginella genome identifies genetic changes associated with the evolution of vascular plants.</title>
        <authorList>
            <person name="Banks J.A."/>
            <person name="Nishiyama T."/>
            <person name="Hasebe M."/>
            <person name="Bowman J.L."/>
            <person name="Gribskov M."/>
            <person name="dePamphilis C."/>
            <person name="Albert V.A."/>
            <person name="Aono N."/>
            <person name="Aoyama T."/>
            <person name="Ambrose B.A."/>
            <person name="Ashton N.W."/>
            <person name="Axtell M.J."/>
            <person name="Barker E."/>
            <person name="Barker M.S."/>
            <person name="Bennetzen J.L."/>
            <person name="Bonawitz N.D."/>
            <person name="Chapple C."/>
            <person name="Cheng C."/>
            <person name="Correa L.G."/>
            <person name="Dacre M."/>
            <person name="DeBarry J."/>
            <person name="Dreyer I."/>
            <person name="Elias M."/>
            <person name="Engstrom E.M."/>
            <person name="Estelle M."/>
            <person name="Feng L."/>
            <person name="Finet C."/>
            <person name="Floyd S.K."/>
            <person name="Frommer W.B."/>
            <person name="Fujita T."/>
            <person name="Gramzow L."/>
            <person name="Gutensohn M."/>
            <person name="Harholt J."/>
            <person name="Hattori M."/>
            <person name="Heyl A."/>
            <person name="Hirai T."/>
            <person name="Hiwatashi Y."/>
            <person name="Ishikawa M."/>
            <person name="Iwata M."/>
            <person name="Karol K.G."/>
            <person name="Koehler B."/>
            <person name="Kolukisaoglu U."/>
            <person name="Kubo M."/>
            <person name="Kurata T."/>
            <person name="Lalonde S."/>
            <person name="Li K."/>
            <person name="Li Y."/>
            <person name="Litt A."/>
            <person name="Lyons E."/>
            <person name="Manning G."/>
            <person name="Maruyama T."/>
            <person name="Michael T.P."/>
            <person name="Mikami K."/>
            <person name="Miyazaki S."/>
            <person name="Morinaga S."/>
            <person name="Murata T."/>
            <person name="Mueller-Roeber B."/>
            <person name="Nelson D.R."/>
            <person name="Obara M."/>
            <person name="Oguri Y."/>
            <person name="Olmstead R.G."/>
            <person name="Onodera N."/>
            <person name="Petersen B.L."/>
            <person name="Pils B."/>
            <person name="Prigge M."/>
            <person name="Rensing S.A."/>
            <person name="Riano-Pachon D.M."/>
            <person name="Roberts A.W."/>
            <person name="Sato Y."/>
            <person name="Scheller H.V."/>
            <person name="Schulz B."/>
            <person name="Schulz C."/>
            <person name="Shakirov E.V."/>
            <person name="Shibagaki N."/>
            <person name="Shinohara N."/>
            <person name="Shippen D.E."/>
            <person name="Soerensen I."/>
            <person name="Sotooka R."/>
            <person name="Sugimoto N."/>
            <person name="Sugita M."/>
            <person name="Sumikawa N."/>
            <person name="Tanurdzic M."/>
            <person name="Theissen G."/>
            <person name="Ulvskov P."/>
            <person name="Wakazuki S."/>
            <person name="Weng J.K."/>
            <person name="Willats W.W."/>
            <person name="Wipf D."/>
            <person name="Wolf P.G."/>
            <person name="Yang L."/>
            <person name="Zimmer A.D."/>
            <person name="Zhu Q."/>
            <person name="Mitros T."/>
            <person name="Hellsten U."/>
            <person name="Loque D."/>
            <person name="Otillar R."/>
            <person name="Salamov A."/>
            <person name="Schmutz J."/>
            <person name="Shapiro H."/>
            <person name="Lindquist E."/>
            <person name="Lucas S."/>
            <person name="Rokhsar D."/>
            <person name="Grigoriev I.V."/>
        </authorList>
    </citation>
    <scope>NUCLEOTIDE SEQUENCE [LARGE SCALE GENOMIC DNA]</scope>
</reference>
<name>D8S5H8_SELML</name>
<evidence type="ECO:0000259" key="1">
    <source>
        <dbReference type="Pfam" id="PF13460"/>
    </source>
</evidence>
<evidence type="ECO:0000313" key="2">
    <source>
        <dbReference type="EMBL" id="EFJ20596.1"/>
    </source>
</evidence>
<evidence type="ECO:0000313" key="3">
    <source>
        <dbReference type="Proteomes" id="UP000001514"/>
    </source>
</evidence>
<feature type="domain" description="NAD(P)-binding" evidence="1">
    <location>
        <begin position="27"/>
        <end position="172"/>
    </location>
</feature>
<proteinExistence type="predicted"/>
<dbReference type="PANTHER" id="PTHR12126:SF5">
    <property type="entry name" value="OS04G0403500 PROTEIN"/>
    <property type="match status" value="1"/>
</dbReference>
<dbReference type="FunCoup" id="D8S5H8">
    <property type="interactions" value="881"/>
</dbReference>
<dbReference type="Pfam" id="PF13460">
    <property type="entry name" value="NAD_binding_10"/>
    <property type="match status" value="1"/>
</dbReference>
<dbReference type="Gramene" id="EFJ20596">
    <property type="protein sequence ID" value="EFJ20596"/>
    <property type="gene ID" value="SELMODRAFT_152670"/>
</dbReference>
<dbReference type="Gene3D" id="3.40.50.720">
    <property type="entry name" value="NAD(P)-binding Rossmann-like Domain"/>
    <property type="match status" value="1"/>
</dbReference>
<dbReference type="AlphaFoldDB" id="D8S5H8"/>
<protein>
    <recommendedName>
        <fullName evidence="1">NAD(P)-binding domain-containing protein</fullName>
    </recommendedName>
</protein>
<dbReference type="OrthoDB" id="276721at2759"/>
<sequence length="259" mass="27286">MRSRCSYASGSKYSEPIDVVAKVVVLGGSGFVGSSVCKAAIAQGIDVTSLSRSGKPSYPDPWVDQVLWVSGNVFYADWNSLLKGATAVISTIGGFGTNEEMEKINGEANIVAVGEACKAGIPKFVYVSVHDYNLPFFVLNSLGYFTGKRKAEAEVLSKFPGSGTVLRPGFIYGKRRINGVDVPLDIIGKPLDKFLTSAENFISPLKSIPGSDVLLSAPVSVEDVAGAAVKAVLDDSIFGVLTIEQIKEAASSLKSAVPL</sequence>
<dbReference type="OMA" id="WERADIF"/>
<dbReference type="InParanoid" id="D8S5H8"/>
<dbReference type="SUPFAM" id="SSF51735">
    <property type="entry name" value="NAD(P)-binding Rossmann-fold domains"/>
    <property type="match status" value="1"/>
</dbReference>
<dbReference type="FunFam" id="3.40.50.720:FF:000349">
    <property type="entry name" value="Uncharacterized protein At1g32220, chloroplastic"/>
    <property type="match status" value="1"/>
</dbReference>
<dbReference type="Proteomes" id="UP000001514">
    <property type="component" value="Unassembled WGS sequence"/>
</dbReference>
<dbReference type="KEGG" id="smo:SELMODRAFT_152670"/>
<dbReference type="InterPro" id="IPR016040">
    <property type="entry name" value="NAD(P)-bd_dom"/>
</dbReference>
<organism evidence="3">
    <name type="scientific">Selaginella moellendorffii</name>
    <name type="common">Spikemoss</name>
    <dbReference type="NCBI Taxonomy" id="88036"/>
    <lineage>
        <taxon>Eukaryota</taxon>
        <taxon>Viridiplantae</taxon>
        <taxon>Streptophyta</taxon>
        <taxon>Embryophyta</taxon>
        <taxon>Tracheophyta</taxon>
        <taxon>Lycopodiopsida</taxon>
        <taxon>Selaginellales</taxon>
        <taxon>Selaginellaceae</taxon>
        <taxon>Selaginella</taxon>
    </lineage>
</organism>
<dbReference type="InterPro" id="IPR036291">
    <property type="entry name" value="NAD(P)-bd_dom_sf"/>
</dbReference>